<dbReference type="EMBL" id="CP017476">
    <property type="protein sequence ID" value="AOW13721.1"/>
    <property type="molecule type" value="Genomic_DNA"/>
</dbReference>
<sequence length="193" mass="20213">MDMTGQRTLKATQQQAWEALNDPEILKACIPGCKKFEATGDNAYAVAAGIKIGPVAATFNGNVQLTDIVAPTSYKLNFDAQGGVAGFGKGESSVELKPLPEGCELNYTVHSTVGGKIAQLGQRLIDGVAKNMAEDFFKRFEAALEERYPPAETPADSGAAAPSPTPASASGMPTWVWAAGAVAVAVVIWLISR</sequence>
<dbReference type="PANTHER" id="PTHR38588">
    <property type="entry name" value="BLL0334 PROTEIN"/>
    <property type="match status" value="1"/>
</dbReference>
<dbReference type="KEGG" id="hyl:LPB072_13590"/>
<gene>
    <name evidence="2" type="ORF">LPB072_13590</name>
    <name evidence="3" type="ORF">LPB72_12210</name>
</gene>
<accession>A0A163CGB7</accession>
<dbReference type="EMBL" id="LVWD01000013">
    <property type="protein sequence ID" value="OAD42018.1"/>
    <property type="molecule type" value="Genomic_DNA"/>
</dbReference>
<dbReference type="CDD" id="cd05018">
    <property type="entry name" value="CoxG"/>
    <property type="match status" value="1"/>
</dbReference>
<dbReference type="OrthoDB" id="9787428at2"/>
<keyword evidence="1" id="KW-1133">Transmembrane helix</keyword>
<dbReference type="STRING" id="1763535.LPB072_13590"/>
<proteinExistence type="predicted"/>
<dbReference type="InterPro" id="IPR023393">
    <property type="entry name" value="START-like_dom_sf"/>
</dbReference>
<keyword evidence="1" id="KW-0472">Membrane</keyword>
<dbReference type="Gene3D" id="3.30.530.20">
    <property type="match status" value="1"/>
</dbReference>
<dbReference type="RefSeq" id="WP_066090744.1">
    <property type="nucleotide sequence ID" value="NZ_CP017476.1"/>
</dbReference>
<protein>
    <submittedName>
        <fullName evidence="2">Carbon monoxide dehydrogenase</fullName>
    </submittedName>
</protein>
<dbReference type="SUPFAM" id="SSF55961">
    <property type="entry name" value="Bet v1-like"/>
    <property type="match status" value="1"/>
</dbReference>
<dbReference type="Proteomes" id="UP000185657">
    <property type="component" value="Unassembled WGS sequence"/>
</dbReference>
<dbReference type="PANTHER" id="PTHR38588:SF1">
    <property type="entry name" value="BLL0334 PROTEIN"/>
    <property type="match status" value="1"/>
</dbReference>
<evidence type="ECO:0000256" key="1">
    <source>
        <dbReference type="SAM" id="Phobius"/>
    </source>
</evidence>
<name>A0A163CGB7_9BURK</name>
<dbReference type="Pfam" id="PF06240">
    <property type="entry name" value="COXG"/>
    <property type="match status" value="1"/>
</dbReference>
<dbReference type="AlphaFoldDB" id="A0A163CGB7"/>
<evidence type="ECO:0000313" key="2">
    <source>
        <dbReference type="EMBL" id="AOW13721.1"/>
    </source>
</evidence>
<keyword evidence="1" id="KW-0812">Transmembrane</keyword>
<evidence type="ECO:0000313" key="3">
    <source>
        <dbReference type="EMBL" id="OAD42018.1"/>
    </source>
</evidence>
<dbReference type="Proteomes" id="UP000185680">
    <property type="component" value="Chromosome"/>
</dbReference>
<reference evidence="3 4" key="1">
    <citation type="submission" date="2016-02" db="EMBL/GenBank/DDBJ databases">
        <title>Draft genome sequence of Hydrogenophaga sp. LPB0072.</title>
        <authorList>
            <person name="Shin S.-K."/>
            <person name="Yi H."/>
        </authorList>
    </citation>
    <scope>NUCLEOTIDE SEQUENCE [LARGE SCALE GENOMIC DNA]</scope>
    <source>
        <strain evidence="3 4">LPB0072</strain>
    </source>
</reference>
<reference evidence="2 5" key="2">
    <citation type="submission" date="2016-10" db="EMBL/GenBank/DDBJ databases">
        <title>Hydorgenophaga sp. LPB0072 isolated from gastropod.</title>
        <authorList>
            <person name="Kim E."/>
            <person name="Yi H."/>
        </authorList>
    </citation>
    <scope>NUCLEOTIDE SEQUENCE [LARGE SCALE GENOMIC DNA]</scope>
    <source>
        <strain evidence="2 5">LPB0072</strain>
    </source>
</reference>
<evidence type="ECO:0000313" key="4">
    <source>
        <dbReference type="Proteomes" id="UP000185657"/>
    </source>
</evidence>
<evidence type="ECO:0000313" key="5">
    <source>
        <dbReference type="Proteomes" id="UP000185680"/>
    </source>
</evidence>
<dbReference type="InterPro" id="IPR010419">
    <property type="entry name" value="CO_DH_gsu"/>
</dbReference>
<feature type="transmembrane region" description="Helical" evidence="1">
    <location>
        <begin position="174"/>
        <end position="192"/>
    </location>
</feature>
<organism evidence="2 5">
    <name type="scientific">Hydrogenophaga crassostreae</name>
    <dbReference type="NCBI Taxonomy" id="1763535"/>
    <lineage>
        <taxon>Bacteria</taxon>
        <taxon>Pseudomonadati</taxon>
        <taxon>Pseudomonadota</taxon>
        <taxon>Betaproteobacteria</taxon>
        <taxon>Burkholderiales</taxon>
        <taxon>Comamonadaceae</taxon>
        <taxon>Hydrogenophaga</taxon>
    </lineage>
</organism>
<keyword evidence="4" id="KW-1185">Reference proteome</keyword>